<feature type="chain" id="PRO_5045741949" evidence="3">
    <location>
        <begin position="30"/>
        <end position="280"/>
    </location>
</feature>
<organism evidence="4 5">
    <name type="scientific">Kitasatospora purpeofusca</name>
    <dbReference type="NCBI Taxonomy" id="67352"/>
    <lineage>
        <taxon>Bacteria</taxon>
        <taxon>Bacillati</taxon>
        <taxon>Actinomycetota</taxon>
        <taxon>Actinomycetes</taxon>
        <taxon>Kitasatosporales</taxon>
        <taxon>Streptomycetaceae</taxon>
        <taxon>Kitasatospora</taxon>
    </lineage>
</organism>
<feature type="signal peptide" evidence="3">
    <location>
        <begin position="1"/>
        <end position="29"/>
    </location>
</feature>
<feature type="compositionally biased region" description="Low complexity" evidence="1">
    <location>
        <begin position="140"/>
        <end position="236"/>
    </location>
</feature>
<dbReference type="Proteomes" id="UP001432222">
    <property type="component" value="Chromosome"/>
</dbReference>
<feature type="region of interest" description="Disordered" evidence="1">
    <location>
        <begin position="136"/>
        <end position="236"/>
    </location>
</feature>
<keyword evidence="5" id="KW-1185">Reference proteome</keyword>
<evidence type="ECO:0000256" key="3">
    <source>
        <dbReference type="SAM" id="SignalP"/>
    </source>
</evidence>
<dbReference type="RefSeq" id="WP_328958978.1">
    <property type="nucleotide sequence ID" value="NZ_CP108110.1"/>
</dbReference>
<protein>
    <submittedName>
        <fullName evidence="4">LPXTG cell wall anchor domain-containing protein</fullName>
    </submittedName>
</protein>
<dbReference type="EMBL" id="CP108110">
    <property type="protein sequence ID" value="WUQ88431.1"/>
    <property type="molecule type" value="Genomic_DNA"/>
</dbReference>
<sequence>MRTSLTARVALTAAATCLTAVSAGPVAFAAAGGTYTVPVHQNLPITAAGFGEHEATCGSIGANQDGWHFVLPGNSTDFVALTVAFDNGAPQVVTTFGPPTTKHAYVGSAPGAKLTSASAEVKGGEVRWFNLSHTCPATAVTPSGTPSIPVPSTTPTTTASPSASISPSATASPKPTATSGPSTGAPAGSSTEAAAGTSAAAGPSTSAPAGRSTEALPGGSTSTGPSTSAGAGAGTATAAAGSDSLASTGADVGLTVLAAVGLVGAGSVLVMRRRTRPGQH</sequence>
<keyword evidence="2" id="KW-1133">Transmembrane helix</keyword>
<proteinExistence type="predicted"/>
<name>A0ABZ1UBK5_9ACTN</name>
<reference evidence="4" key="1">
    <citation type="submission" date="2022-10" db="EMBL/GenBank/DDBJ databases">
        <title>The complete genomes of actinobacterial strains from the NBC collection.</title>
        <authorList>
            <person name="Joergensen T.S."/>
            <person name="Alvarez Arevalo M."/>
            <person name="Sterndorff E.B."/>
            <person name="Faurdal D."/>
            <person name="Vuksanovic O."/>
            <person name="Mourched A.-S."/>
            <person name="Charusanti P."/>
            <person name="Shaw S."/>
            <person name="Blin K."/>
            <person name="Weber T."/>
        </authorList>
    </citation>
    <scope>NUCLEOTIDE SEQUENCE</scope>
    <source>
        <strain evidence="4">NBC_00222</strain>
    </source>
</reference>
<keyword evidence="2" id="KW-0472">Membrane</keyword>
<evidence type="ECO:0000256" key="1">
    <source>
        <dbReference type="SAM" id="MobiDB-lite"/>
    </source>
</evidence>
<gene>
    <name evidence="4" type="ORF">OHA16_38790</name>
</gene>
<keyword evidence="3" id="KW-0732">Signal</keyword>
<feature type="transmembrane region" description="Helical" evidence="2">
    <location>
        <begin position="252"/>
        <end position="271"/>
    </location>
</feature>
<evidence type="ECO:0000256" key="2">
    <source>
        <dbReference type="SAM" id="Phobius"/>
    </source>
</evidence>
<evidence type="ECO:0000313" key="5">
    <source>
        <dbReference type="Proteomes" id="UP001432222"/>
    </source>
</evidence>
<keyword evidence="2" id="KW-0812">Transmembrane</keyword>
<accession>A0ABZ1UBK5</accession>
<evidence type="ECO:0000313" key="4">
    <source>
        <dbReference type="EMBL" id="WUQ88431.1"/>
    </source>
</evidence>